<dbReference type="RefSeq" id="WP_344872071.1">
    <property type="nucleotide sequence ID" value="NZ_BAABAL010000005.1"/>
</dbReference>
<accession>A0ABP7REG2</accession>
<evidence type="ECO:0000313" key="4">
    <source>
        <dbReference type="Proteomes" id="UP001501747"/>
    </source>
</evidence>
<name>A0ABP7REG2_9PSEU</name>
<sequence>MRFGIVILPDQPWSEGGDRWRRAESYGFDHAWTYDHLAWRSLADGPWFDAMSTLTAAALSTSRIRLGTLVANPSIRHPVTFARQLMALDDISGGRCTLGVGAGAAALDPTILGETPLPPRALVDRFGEFLELLDALLTTDHVDFSGEYYNAVDARTLPGCVQRPRIPFLVAANGPRSLRLAARHGQGWVTTGPKSDDLESWWKAVAELIARHRDLTGESTVDRALSLDSAPVFSLSSVDSFEDATGRAAELGFTDVITHWPRQSDWYAGDIDVLEDVVTSVIPRYR</sequence>
<dbReference type="Gene3D" id="3.20.20.30">
    <property type="entry name" value="Luciferase-like domain"/>
    <property type="match status" value="1"/>
</dbReference>
<dbReference type="PANTHER" id="PTHR43244">
    <property type="match status" value="1"/>
</dbReference>
<protein>
    <submittedName>
        <fullName evidence="3">LLM class flavin-dependent oxidoreductase</fullName>
    </submittedName>
</protein>
<feature type="domain" description="Luciferase-like" evidence="2">
    <location>
        <begin position="1"/>
        <end position="213"/>
    </location>
</feature>
<dbReference type="Pfam" id="PF00296">
    <property type="entry name" value="Bac_luciferase"/>
    <property type="match status" value="1"/>
</dbReference>
<dbReference type="PANTHER" id="PTHR43244:SF1">
    <property type="entry name" value="5,10-METHYLENETETRAHYDROMETHANOPTERIN REDUCTASE"/>
    <property type="match status" value="1"/>
</dbReference>
<dbReference type="InterPro" id="IPR011251">
    <property type="entry name" value="Luciferase-like_dom"/>
</dbReference>
<dbReference type="InterPro" id="IPR036661">
    <property type="entry name" value="Luciferase-like_sf"/>
</dbReference>
<keyword evidence="4" id="KW-1185">Reference proteome</keyword>
<evidence type="ECO:0000259" key="2">
    <source>
        <dbReference type="Pfam" id="PF00296"/>
    </source>
</evidence>
<proteinExistence type="predicted"/>
<dbReference type="EMBL" id="BAABAL010000005">
    <property type="protein sequence ID" value="GAA3996263.1"/>
    <property type="molecule type" value="Genomic_DNA"/>
</dbReference>
<organism evidence="3 4">
    <name type="scientific">Allokutzneria multivorans</name>
    <dbReference type="NCBI Taxonomy" id="1142134"/>
    <lineage>
        <taxon>Bacteria</taxon>
        <taxon>Bacillati</taxon>
        <taxon>Actinomycetota</taxon>
        <taxon>Actinomycetes</taxon>
        <taxon>Pseudonocardiales</taxon>
        <taxon>Pseudonocardiaceae</taxon>
        <taxon>Allokutzneria</taxon>
    </lineage>
</organism>
<keyword evidence="1" id="KW-0560">Oxidoreductase</keyword>
<gene>
    <name evidence="3" type="ORF">GCM10022247_15260</name>
</gene>
<comment type="caution">
    <text evidence="3">The sequence shown here is derived from an EMBL/GenBank/DDBJ whole genome shotgun (WGS) entry which is preliminary data.</text>
</comment>
<dbReference type="Proteomes" id="UP001501747">
    <property type="component" value="Unassembled WGS sequence"/>
</dbReference>
<dbReference type="InterPro" id="IPR050564">
    <property type="entry name" value="F420-G6PD/mer"/>
</dbReference>
<evidence type="ECO:0000313" key="3">
    <source>
        <dbReference type="EMBL" id="GAA3996263.1"/>
    </source>
</evidence>
<evidence type="ECO:0000256" key="1">
    <source>
        <dbReference type="ARBA" id="ARBA00023002"/>
    </source>
</evidence>
<reference evidence="4" key="1">
    <citation type="journal article" date="2019" name="Int. J. Syst. Evol. Microbiol.">
        <title>The Global Catalogue of Microorganisms (GCM) 10K type strain sequencing project: providing services to taxonomists for standard genome sequencing and annotation.</title>
        <authorList>
            <consortium name="The Broad Institute Genomics Platform"/>
            <consortium name="The Broad Institute Genome Sequencing Center for Infectious Disease"/>
            <person name="Wu L."/>
            <person name="Ma J."/>
        </authorList>
    </citation>
    <scope>NUCLEOTIDE SEQUENCE [LARGE SCALE GENOMIC DNA]</scope>
    <source>
        <strain evidence="4">JCM 17342</strain>
    </source>
</reference>
<dbReference type="SUPFAM" id="SSF51679">
    <property type="entry name" value="Bacterial luciferase-like"/>
    <property type="match status" value="1"/>
</dbReference>